<reference evidence="1" key="1">
    <citation type="journal article" date="2014" name="Front. Microbiol.">
        <title>High frequency of phylogenetically diverse reductive dehalogenase-homologous genes in deep subseafloor sedimentary metagenomes.</title>
        <authorList>
            <person name="Kawai M."/>
            <person name="Futagami T."/>
            <person name="Toyoda A."/>
            <person name="Takaki Y."/>
            <person name="Nishi S."/>
            <person name="Hori S."/>
            <person name="Arai W."/>
            <person name="Tsubouchi T."/>
            <person name="Morono Y."/>
            <person name="Uchiyama I."/>
            <person name="Ito T."/>
            <person name="Fujiyama A."/>
            <person name="Inagaki F."/>
            <person name="Takami H."/>
        </authorList>
    </citation>
    <scope>NUCLEOTIDE SEQUENCE</scope>
    <source>
        <strain evidence="1">Expedition CK06-06</strain>
    </source>
</reference>
<dbReference type="EMBL" id="BART01002762">
    <property type="protein sequence ID" value="GAG67445.1"/>
    <property type="molecule type" value="Genomic_DNA"/>
</dbReference>
<protein>
    <submittedName>
        <fullName evidence="1">Uncharacterized protein</fullName>
    </submittedName>
</protein>
<name>X0ZCW8_9ZZZZ</name>
<accession>X0ZCW8</accession>
<proteinExistence type="predicted"/>
<feature type="non-terminal residue" evidence="1">
    <location>
        <position position="1"/>
    </location>
</feature>
<sequence>KIKIYLSFHATTKEETQQKVHLAKSTILQKINSIIKPN</sequence>
<evidence type="ECO:0000313" key="1">
    <source>
        <dbReference type="EMBL" id="GAG67445.1"/>
    </source>
</evidence>
<gene>
    <name evidence="1" type="ORF">S01H4_08152</name>
</gene>
<dbReference type="AlphaFoldDB" id="X0ZCW8"/>
<comment type="caution">
    <text evidence="1">The sequence shown here is derived from an EMBL/GenBank/DDBJ whole genome shotgun (WGS) entry which is preliminary data.</text>
</comment>
<organism evidence="1">
    <name type="scientific">marine sediment metagenome</name>
    <dbReference type="NCBI Taxonomy" id="412755"/>
    <lineage>
        <taxon>unclassified sequences</taxon>
        <taxon>metagenomes</taxon>
        <taxon>ecological metagenomes</taxon>
    </lineage>
</organism>